<dbReference type="AlphaFoldDB" id="A0A645HFP1"/>
<evidence type="ECO:0000313" key="2">
    <source>
        <dbReference type="EMBL" id="MPN37831.1"/>
    </source>
</evidence>
<name>A0A645HFP1_9ZZZZ</name>
<comment type="caution">
    <text evidence="2">The sequence shown here is derived from an EMBL/GenBank/DDBJ whole genome shotgun (WGS) entry which is preliminary data.</text>
</comment>
<feature type="compositionally biased region" description="Basic residues" evidence="1">
    <location>
        <begin position="57"/>
        <end position="66"/>
    </location>
</feature>
<dbReference type="EMBL" id="VSSQ01092706">
    <property type="protein sequence ID" value="MPN37831.1"/>
    <property type="molecule type" value="Genomic_DNA"/>
</dbReference>
<feature type="region of interest" description="Disordered" evidence="1">
    <location>
        <begin position="51"/>
        <end position="90"/>
    </location>
</feature>
<accession>A0A645HFP1</accession>
<feature type="compositionally biased region" description="Pro residues" evidence="1">
    <location>
        <begin position="81"/>
        <end position="90"/>
    </location>
</feature>
<sequence>MHGIADSDQRIGRGLVKFCIDRPYQLDAARDVQRTKLATDHAGNLERVARPREHVQHNRPKSRHRPYPFLRSNNKAIPCAKPSPPALGVT</sequence>
<evidence type="ECO:0000256" key="1">
    <source>
        <dbReference type="SAM" id="MobiDB-lite"/>
    </source>
</evidence>
<reference evidence="2" key="1">
    <citation type="submission" date="2019-08" db="EMBL/GenBank/DDBJ databases">
        <authorList>
            <person name="Kucharzyk K."/>
            <person name="Murdoch R.W."/>
            <person name="Higgins S."/>
            <person name="Loffler F."/>
        </authorList>
    </citation>
    <scope>NUCLEOTIDE SEQUENCE</scope>
</reference>
<proteinExistence type="predicted"/>
<gene>
    <name evidence="2" type="ORF">SDC9_185352</name>
</gene>
<protein>
    <submittedName>
        <fullName evidence="2">Uncharacterized protein</fullName>
    </submittedName>
</protein>
<organism evidence="2">
    <name type="scientific">bioreactor metagenome</name>
    <dbReference type="NCBI Taxonomy" id="1076179"/>
    <lineage>
        <taxon>unclassified sequences</taxon>
        <taxon>metagenomes</taxon>
        <taxon>ecological metagenomes</taxon>
    </lineage>
</organism>